<dbReference type="Proteomes" id="UP000242287">
    <property type="component" value="Unassembled WGS sequence"/>
</dbReference>
<evidence type="ECO:0000256" key="2">
    <source>
        <dbReference type="SAM" id="Phobius"/>
    </source>
</evidence>
<proteinExistence type="predicted"/>
<dbReference type="EMBL" id="KZ302163">
    <property type="protein sequence ID" value="PFH46738.1"/>
    <property type="molecule type" value="Genomic_DNA"/>
</dbReference>
<name>A0A2A9N9M6_9AGAR</name>
<feature type="transmembrane region" description="Helical" evidence="2">
    <location>
        <begin position="268"/>
        <end position="288"/>
    </location>
</feature>
<feature type="region of interest" description="Disordered" evidence="1">
    <location>
        <begin position="331"/>
        <end position="361"/>
    </location>
</feature>
<keyword evidence="2" id="KW-1133">Transmembrane helix</keyword>
<reference evidence="3 4" key="1">
    <citation type="submission" date="2014-02" db="EMBL/GenBank/DDBJ databases">
        <title>Transposable element dynamics among asymbiotic and ectomycorrhizal Amanita fungi.</title>
        <authorList>
            <consortium name="DOE Joint Genome Institute"/>
            <person name="Hess J."/>
            <person name="Skrede I."/>
            <person name="Wolfe B."/>
            <person name="LaButti K."/>
            <person name="Ohm R.A."/>
            <person name="Grigoriev I.V."/>
            <person name="Pringle A."/>
        </authorList>
    </citation>
    <scope>NUCLEOTIDE SEQUENCE [LARGE SCALE GENOMIC DNA]</scope>
    <source>
        <strain evidence="3 4">SKay4041</strain>
    </source>
</reference>
<feature type="transmembrane region" description="Helical" evidence="2">
    <location>
        <begin position="132"/>
        <end position="154"/>
    </location>
</feature>
<gene>
    <name evidence="3" type="ORF">AMATHDRAFT_69230</name>
</gene>
<feature type="transmembrane region" description="Helical" evidence="2">
    <location>
        <begin position="29"/>
        <end position="49"/>
    </location>
</feature>
<organism evidence="3 4">
    <name type="scientific">Amanita thiersii Skay4041</name>
    <dbReference type="NCBI Taxonomy" id="703135"/>
    <lineage>
        <taxon>Eukaryota</taxon>
        <taxon>Fungi</taxon>
        <taxon>Dikarya</taxon>
        <taxon>Basidiomycota</taxon>
        <taxon>Agaricomycotina</taxon>
        <taxon>Agaricomycetes</taxon>
        <taxon>Agaricomycetidae</taxon>
        <taxon>Agaricales</taxon>
        <taxon>Pluteineae</taxon>
        <taxon>Amanitaceae</taxon>
        <taxon>Amanita</taxon>
    </lineage>
</organism>
<feature type="transmembrane region" description="Helical" evidence="2">
    <location>
        <begin position="101"/>
        <end position="126"/>
    </location>
</feature>
<keyword evidence="2" id="KW-0472">Membrane</keyword>
<sequence length="361" mass="39934">MGSDDRMILPPPPPPGLNYIAFIKPQMNILIIHAIGAAILLPLLVSLFFFSTKRLRRKPVFIFNVISILLGLAVGMFYVAETYTTITDPLKPFKPSRFKAIVCLPALAPILTESILLLRVFTVYPYRTTPRWAFILIVILVMSLKLARIVNITADFVLMNRAIKGLTSSALAGQAAWGDVGPTPKIEWALQVAENGVASALFLYKLNLHNAFRSEDHTTQSTRRRGSYASIVKGLFWISVSNFIFPVVLSLVQLIYTYRDILRGTYVLSVNIYVEIIGVLLATVWAAGSNWSREQNERSAVSTDFSSLPTIQFASGTNVVSTNLISLSLDPSTSTGRNTDSLCPSVSPSEECKSRTRETRV</sequence>
<keyword evidence="4" id="KW-1185">Reference proteome</keyword>
<accession>A0A2A9N9M6</accession>
<feature type="compositionally biased region" description="Polar residues" evidence="1">
    <location>
        <begin position="331"/>
        <end position="348"/>
    </location>
</feature>
<dbReference type="OrthoDB" id="2548432at2759"/>
<keyword evidence="2" id="KW-0812">Transmembrane</keyword>
<dbReference type="AlphaFoldDB" id="A0A2A9N9M6"/>
<feature type="transmembrane region" description="Helical" evidence="2">
    <location>
        <begin position="234"/>
        <end position="256"/>
    </location>
</feature>
<feature type="compositionally biased region" description="Basic and acidic residues" evidence="1">
    <location>
        <begin position="350"/>
        <end position="361"/>
    </location>
</feature>
<evidence type="ECO:0000313" key="3">
    <source>
        <dbReference type="EMBL" id="PFH46738.1"/>
    </source>
</evidence>
<feature type="transmembrane region" description="Helical" evidence="2">
    <location>
        <begin position="61"/>
        <end position="80"/>
    </location>
</feature>
<evidence type="ECO:0000256" key="1">
    <source>
        <dbReference type="SAM" id="MobiDB-lite"/>
    </source>
</evidence>
<protein>
    <recommendedName>
        <fullName evidence="5">G-protein coupled receptors family 1 profile domain-containing protein</fullName>
    </recommendedName>
</protein>
<evidence type="ECO:0008006" key="5">
    <source>
        <dbReference type="Google" id="ProtNLM"/>
    </source>
</evidence>
<evidence type="ECO:0000313" key="4">
    <source>
        <dbReference type="Proteomes" id="UP000242287"/>
    </source>
</evidence>